<evidence type="ECO:0000313" key="6">
    <source>
        <dbReference type="WBParaSite" id="PgR029_g109_t01"/>
    </source>
</evidence>
<comment type="subcellular location">
    <subcellularLocation>
        <location evidence="1">Secreted</location>
    </subcellularLocation>
</comment>
<dbReference type="InterPro" id="IPR001534">
    <property type="entry name" value="Transthyretin-like"/>
</dbReference>
<proteinExistence type="inferred from homology"/>
<reference evidence="6" key="1">
    <citation type="submission" date="2022-11" db="UniProtKB">
        <authorList>
            <consortium name="WormBaseParasite"/>
        </authorList>
    </citation>
    <scope>IDENTIFICATION</scope>
</reference>
<dbReference type="Gene3D" id="2.60.40.3330">
    <property type="match status" value="1"/>
</dbReference>
<dbReference type="Pfam" id="PF01060">
    <property type="entry name" value="TTR-52"/>
    <property type="match status" value="1"/>
</dbReference>
<keyword evidence="5" id="KW-1185">Reference proteome</keyword>
<name>A0A915B7M5_PARUN</name>
<evidence type="ECO:0000313" key="5">
    <source>
        <dbReference type="Proteomes" id="UP000887569"/>
    </source>
</evidence>
<accession>A0A915B7M5</accession>
<keyword evidence="3" id="KW-0964">Secreted</keyword>
<sequence>MRSKLKLKLNFNYISSDPDDLLNTTTSDQKGYFRIYGEENEVGNIEPYLKITHSCDNGVIDPRCTITDQYTIPKEYVGRVYDMGIVSLNIAKKKHRKHCEN</sequence>
<dbReference type="GO" id="GO:0005576">
    <property type="term" value="C:extracellular region"/>
    <property type="evidence" value="ECO:0007669"/>
    <property type="project" value="UniProtKB-SubCell"/>
</dbReference>
<evidence type="ECO:0000256" key="2">
    <source>
        <dbReference type="ARBA" id="ARBA00010112"/>
    </source>
</evidence>
<dbReference type="PANTHER" id="PTHR21700:SF30">
    <property type="entry name" value="TRANSTHYRETIN-LIKE FAMILY PROTEIN"/>
    <property type="match status" value="1"/>
</dbReference>
<protein>
    <submittedName>
        <fullName evidence="6">Transthyretin-like family protein</fullName>
    </submittedName>
</protein>
<dbReference type="GO" id="GO:0009986">
    <property type="term" value="C:cell surface"/>
    <property type="evidence" value="ECO:0007669"/>
    <property type="project" value="InterPro"/>
</dbReference>
<dbReference type="AlphaFoldDB" id="A0A915B7M5"/>
<dbReference type="WBParaSite" id="PgR029_g109_t01">
    <property type="protein sequence ID" value="PgR029_g109_t01"/>
    <property type="gene ID" value="PgR029_g109"/>
</dbReference>
<dbReference type="Proteomes" id="UP000887569">
    <property type="component" value="Unplaced"/>
</dbReference>
<organism evidence="5 6">
    <name type="scientific">Parascaris univalens</name>
    <name type="common">Nematode worm</name>
    <dbReference type="NCBI Taxonomy" id="6257"/>
    <lineage>
        <taxon>Eukaryota</taxon>
        <taxon>Metazoa</taxon>
        <taxon>Ecdysozoa</taxon>
        <taxon>Nematoda</taxon>
        <taxon>Chromadorea</taxon>
        <taxon>Rhabditida</taxon>
        <taxon>Spirurina</taxon>
        <taxon>Ascaridomorpha</taxon>
        <taxon>Ascaridoidea</taxon>
        <taxon>Ascarididae</taxon>
        <taxon>Parascaris</taxon>
    </lineage>
</organism>
<evidence type="ECO:0000256" key="3">
    <source>
        <dbReference type="ARBA" id="ARBA00022525"/>
    </source>
</evidence>
<dbReference type="InterPro" id="IPR038479">
    <property type="entry name" value="Transthyretin-like_sf"/>
</dbReference>
<keyword evidence="4" id="KW-0732">Signal</keyword>
<dbReference type="PANTHER" id="PTHR21700">
    <property type="entry name" value="TRANSTHYRETIN-LIKE FAMILY PROTEIN-RELATED"/>
    <property type="match status" value="1"/>
</dbReference>
<evidence type="ECO:0000256" key="4">
    <source>
        <dbReference type="ARBA" id="ARBA00022729"/>
    </source>
</evidence>
<evidence type="ECO:0000256" key="1">
    <source>
        <dbReference type="ARBA" id="ARBA00004613"/>
    </source>
</evidence>
<comment type="similarity">
    <text evidence="2">Belongs to the nematode transthyretin-like family.</text>
</comment>